<dbReference type="Pfam" id="PF13591">
    <property type="entry name" value="MerR_2"/>
    <property type="match status" value="1"/>
</dbReference>
<dbReference type="Gene3D" id="1.10.1660.10">
    <property type="match status" value="1"/>
</dbReference>
<evidence type="ECO:0000313" key="2">
    <source>
        <dbReference type="Proteomes" id="UP000190888"/>
    </source>
</evidence>
<dbReference type="Proteomes" id="UP000190888">
    <property type="component" value="Unassembled WGS sequence"/>
</dbReference>
<dbReference type="OrthoDB" id="1494789at2"/>
<reference evidence="1 2" key="1">
    <citation type="submission" date="2017-02" db="EMBL/GenBank/DDBJ databases">
        <authorList>
            <person name="Peterson S.W."/>
        </authorList>
    </citation>
    <scope>NUCLEOTIDE SEQUENCE [LARGE SCALE GENOMIC DNA]</scope>
    <source>
        <strain evidence="1 2">DSM 22335</strain>
    </source>
</reference>
<gene>
    <name evidence="1" type="ORF">SAMN04488132_102470</name>
</gene>
<dbReference type="AlphaFoldDB" id="A0A1T4LF10"/>
<dbReference type="RefSeq" id="WP_078830409.1">
    <property type="nucleotide sequence ID" value="NZ_FUWH01000002.1"/>
</dbReference>
<dbReference type="STRING" id="413434.SAMN04488132_102470"/>
<keyword evidence="2" id="KW-1185">Reference proteome</keyword>
<protein>
    <submittedName>
        <fullName evidence="1">MerR HTH family regulatory protein</fullName>
    </submittedName>
</protein>
<organism evidence="1 2">
    <name type="scientific">Sediminibacterium ginsengisoli</name>
    <dbReference type="NCBI Taxonomy" id="413434"/>
    <lineage>
        <taxon>Bacteria</taxon>
        <taxon>Pseudomonadati</taxon>
        <taxon>Bacteroidota</taxon>
        <taxon>Chitinophagia</taxon>
        <taxon>Chitinophagales</taxon>
        <taxon>Chitinophagaceae</taxon>
        <taxon>Sediminibacterium</taxon>
    </lineage>
</organism>
<evidence type="ECO:0000313" key="1">
    <source>
        <dbReference type="EMBL" id="SJZ53250.1"/>
    </source>
</evidence>
<name>A0A1T4LF10_9BACT</name>
<dbReference type="EMBL" id="FUWH01000002">
    <property type="protein sequence ID" value="SJZ53250.1"/>
    <property type="molecule type" value="Genomic_DNA"/>
</dbReference>
<proteinExistence type="predicted"/>
<accession>A0A1T4LF10</accession>
<sequence length="96" mass="11219">METVDLVLIHEFCNYNHVSVSFITGLEEAGLLEITRVEEQSFLHREHIKDAEMLARLHTELDINLEGVEAIAHLLTRIKQMQQQMQAMQQKLDLYE</sequence>